<feature type="region of interest" description="Disordered" evidence="1">
    <location>
        <begin position="592"/>
        <end position="707"/>
    </location>
</feature>
<dbReference type="EMBL" id="BX284601">
    <property type="protein sequence ID" value="CCD66807.1"/>
    <property type="molecule type" value="Genomic_DNA"/>
</dbReference>
<dbReference type="GO" id="GO:0003964">
    <property type="term" value="F:RNA-directed DNA polymerase activity"/>
    <property type="evidence" value="ECO:0007669"/>
    <property type="project" value="UniProtKB-KW"/>
</dbReference>
<feature type="compositionally biased region" description="Basic and acidic residues" evidence="1">
    <location>
        <begin position="619"/>
        <end position="641"/>
    </location>
</feature>
<dbReference type="PANTHER" id="PTHR21504:SF6">
    <property type="entry name" value="HOMEOBOX DOMAIN-CONTAINING PROTEIN-RELATED"/>
    <property type="match status" value="1"/>
</dbReference>
<dbReference type="RefSeq" id="NP_492833.1">
    <property type="nucleotide sequence ID" value="NM_060432.7"/>
</dbReference>
<sequence>MNTSEYQNPPSKYSTSTQTPQLPKVARIVPKYSVVCENSLEVVLFGTDNGVFGKYIFKNNEFLKAPDCVCQSCLRADDINLFTDSVEVQGLRATDKLHRGIDGQRLMCIGISWIGCKQSGVMDTFVNIHGIIGKYRKTPEGLILKDENKAIALLPNFPIQNTQAIMEKDLLLLNTKICPHVSQKIYFCKTTKSESVHQVVLNKLTLHFEIIKCSVCTYDKNLELEYYDKKTKLYAETVRCETTEKFAIVRSAKNENIFLSTYCPKTLDLKLQSPVAMEERKLTNSESNNWYNTSKSCEENILEKMCPANENHQTLVATEGATFGTIYWMMNENYKIDPFKIAPTIPGTGTFLTILSSLDVFKSRKVIASKFTLFENVTPKDLIDHRCEDCENNVRPTDAWLESDKGKPTLRNQMHPDYHPTYKKNSEYEDAQEDFDDIELKVFQKLCNMEDNLFKQIIDFEKPKEQFTAPPHPQMTHRVAQPHYVPVEYFNHTISDLLRQISGLQHEQAMQNGQMQHMANEIRSIGNAVCSLHSSQLQQPPNSAASMFPYPIHPMPSTFPQQAPHAPNAPQMTANSMQSIAELILAQRGIAPRRERRLTEGPKKYNRVIPPSPRIPSSTDKKEMLKKSNDRFDKLREEVSDVRTQLSGLEDTTFKKPKKLHFLEPDEESESDENGNDVDEFSEADDDDEDVDREMKVLVESLKNRVQ</sequence>
<dbReference type="ExpressionAtlas" id="H2KZ78">
    <property type="expression patterns" value="baseline and differential"/>
</dbReference>
<comment type="interaction">
    <interactant intactId="EBI-317600">
        <id>H2KZ78</id>
    </interactant>
    <interactant intactId="EBI-311862">
        <id>O17670</id>
        <label>eya-1</label>
    </interactant>
    <organismsDiffer>false</organismsDiffer>
    <experiments>3</experiments>
</comment>
<dbReference type="InterPro" id="IPR039908">
    <property type="entry name" value="Sepa-1"/>
</dbReference>
<proteinExistence type="evidence at protein level"/>
<evidence type="ECO:0000313" key="2">
    <source>
        <dbReference type="EMBL" id="CCD66807.1"/>
    </source>
</evidence>
<dbReference type="InParanoid" id="H2KZ78"/>
<dbReference type="KEGG" id="cel:CELE_C35E7.2"/>
<dbReference type="eggNOG" id="ENOG502TIJC">
    <property type="taxonomic scope" value="Eukaryota"/>
</dbReference>
<dbReference type="FunCoup" id="H2KZ78">
    <property type="interactions" value="1"/>
</dbReference>
<keyword evidence="3" id="KW-1185">Reference proteome</keyword>
<dbReference type="WormBase" id="C35E7.2a">
    <property type="protein sequence ID" value="CE29215"/>
    <property type="gene ID" value="WBGene00016454"/>
</dbReference>
<dbReference type="PANTHER" id="PTHR21504">
    <property type="entry name" value="IG-LIKE DOMAIN-CONTAINING PROTEIN-RELATED-RELATED"/>
    <property type="match status" value="1"/>
</dbReference>
<dbReference type="GO" id="GO:0005737">
    <property type="term" value="C:cytoplasm"/>
    <property type="evidence" value="ECO:0000318"/>
    <property type="project" value="GO_Central"/>
</dbReference>
<dbReference type="Proteomes" id="UP000001940">
    <property type="component" value="Chromosome I"/>
</dbReference>
<dbReference type="PaxDb" id="6239-C35E7.2a"/>
<dbReference type="Bgee" id="WBGene00016454">
    <property type="expression patterns" value="Expressed in pharyngeal muscle cell (C elegans) and 3 other cell types or tissues"/>
</dbReference>
<gene>
    <name evidence="2 4" type="ORF">C35E7.2</name>
    <name evidence="2" type="ORF">CELE_C35E7.2</name>
</gene>
<organism evidence="2 3">
    <name type="scientific">Caenorhabditis elegans</name>
    <dbReference type="NCBI Taxonomy" id="6239"/>
    <lineage>
        <taxon>Eukaryota</taxon>
        <taxon>Metazoa</taxon>
        <taxon>Ecdysozoa</taxon>
        <taxon>Nematoda</taxon>
        <taxon>Chromadorea</taxon>
        <taxon>Rhabditida</taxon>
        <taxon>Rhabditina</taxon>
        <taxon>Rhabditomorpha</taxon>
        <taxon>Rhabditoidea</taxon>
        <taxon>Rhabditidae</taxon>
        <taxon>Peloderinae</taxon>
        <taxon>Caenorhabditis</taxon>
    </lineage>
</organism>
<keyword evidence="2" id="KW-0695">RNA-directed DNA polymerase</keyword>
<dbReference type="AGR" id="WB:WBGene00016454"/>
<accession>H2KZ78</accession>
<dbReference type="SMR" id="H2KZ78"/>
<keyword evidence="2" id="KW-0548">Nucleotidyltransferase</keyword>
<reference evidence="2 3" key="1">
    <citation type="journal article" date="1998" name="Science">
        <title>Genome sequence of the nematode C. elegans: a platform for investigating biology.</title>
        <authorList>
            <consortium name="The C. elegans sequencing consortium"/>
            <person name="Sulson J.E."/>
            <person name="Waterston R."/>
        </authorList>
    </citation>
    <scope>NUCLEOTIDE SEQUENCE [LARGE SCALE GENOMIC DNA]</scope>
    <source>
        <strain evidence="2 3">Bristol N2</strain>
    </source>
</reference>
<dbReference type="GeneID" id="172992"/>
<evidence type="ECO:0000313" key="3">
    <source>
        <dbReference type="Proteomes" id="UP000001940"/>
    </source>
</evidence>
<evidence type="ECO:0000256" key="1">
    <source>
        <dbReference type="SAM" id="MobiDB-lite"/>
    </source>
</evidence>
<dbReference type="HOGENOM" id="CLU_390418_0_0_1"/>
<dbReference type="AlphaFoldDB" id="H2KZ78"/>
<dbReference type="GO" id="GO:0006914">
    <property type="term" value="P:autophagy"/>
    <property type="evidence" value="ECO:0007669"/>
    <property type="project" value="InterPro"/>
</dbReference>
<keyword evidence="2" id="KW-0808">Transferase</keyword>
<dbReference type="IntAct" id="H2KZ78">
    <property type="interactions" value="1"/>
</dbReference>
<name>H2KZ78_CAEEL</name>
<feature type="compositionally biased region" description="Acidic residues" evidence="1">
    <location>
        <begin position="665"/>
        <end position="692"/>
    </location>
</feature>
<dbReference type="OrthoDB" id="10671451at2759"/>
<evidence type="ECO:0000313" key="4">
    <source>
        <dbReference type="WormBase" id="C35E7.2a"/>
    </source>
</evidence>
<dbReference type="CTD" id="172992"/>
<protein>
    <submittedName>
        <fullName evidence="2">Reverse transcriptase domain-containing protein</fullName>
    </submittedName>
</protein>